<evidence type="ECO:0000256" key="3">
    <source>
        <dbReference type="SAM" id="Phobius"/>
    </source>
</evidence>
<comment type="similarity">
    <text evidence="1 2">Belongs to the BioY family.</text>
</comment>
<accession>A0A286GFE0</accession>
<dbReference type="OrthoDB" id="9803495at2"/>
<keyword evidence="3" id="KW-1133">Transmembrane helix</keyword>
<feature type="transmembrane region" description="Helical" evidence="3">
    <location>
        <begin position="53"/>
        <end position="75"/>
    </location>
</feature>
<dbReference type="GO" id="GO:0005886">
    <property type="term" value="C:plasma membrane"/>
    <property type="evidence" value="ECO:0007669"/>
    <property type="project" value="UniProtKB-SubCell"/>
</dbReference>
<evidence type="ECO:0000256" key="2">
    <source>
        <dbReference type="PIRNR" id="PIRNR016661"/>
    </source>
</evidence>
<feature type="transmembrane region" description="Helical" evidence="3">
    <location>
        <begin position="95"/>
        <end position="116"/>
    </location>
</feature>
<feature type="transmembrane region" description="Helical" evidence="3">
    <location>
        <begin position="128"/>
        <end position="147"/>
    </location>
</feature>
<comment type="subcellular location">
    <subcellularLocation>
        <location evidence="2">Cell membrane</location>
        <topology evidence="2">Multi-pass membrane protein</topology>
    </subcellularLocation>
</comment>
<evidence type="ECO:0000313" key="4">
    <source>
        <dbReference type="EMBL" id="SOD93946.1"/>
    </source>
</evidence>
<reference evidence="4 5" key="1">
    <citation type="submission" date="2017-09" db="EMBL/GenBank/DDBJ databases">
        <authorList>
            <person name="Ehlers B."/>
            <person name="Leendertz F.H."/>
        </authorList>
    </citation>
    <scope>NUCLEOTIDE SEQUENCE [LARGE SCALE GENOMIC DNA]</scope>
    <source>
        <strain evidence="4 5">USBA 140</strain>
    </source>
</reference>
<evidence type="ECO:0000256" key="1">
    <source>
        <dbReference type="ARBA" id="ARBA00010692"/>
    </source>
</evidence>
<keyword evidence="5" id="KW-1185">Reference proteome</keyword>
<dbReference type="Gene3D" id="1.10.1760.20">
    <property type="match status" value="1"/>
</dbReference>
<keyword evidence="2" id="KW-0813">Transport</keyword>
<dbReference type="PANTHER" id="PTHR34295:SF1">
    <property type="entry name" value="BIOTIN TRANSPORTER BIOY"/>
    <property type="match status" value="1"/>
</dbReference>
<proteinExistence type="inferred from homology"/>
<feature type="transmembrane region" description="Helical" evidence="3">
    <location>
        <begin position="20"/>
        <end position="41"/>
    </location>
</feature>
<name>A0A286GFE0_9PROT</name>
<dbReference type="EMBL" id="OCNJ01000003">
    <property type="protein sequence ID" value="SOD93946.1"/>
    <property type="molecule type" value="Genomic_DNA"/>
</dbReference>
<sequence length="195" mass="20060">MPGSVFSLSDRDLHPVQAMGRGAVLVVIGVALLVAAAKVQVPFWPVPMTLQTIAVFAVGTVYGARLGVVTVAAYLVLGAAGLPVFAGTPARGIGLAYMTGPTAGYIAGFLVAGWLAGWLGDRGWDRRAFTAGLAMTFCVVVILGLGWARLALLIGPERALDLGVVPFAPAEALKIAAVTLLMPLAWKVRAGRPGA</sequence>
<dbReference type="Proteomes" id="UP000219621">
    <property type="component" value="Unassembled WGS sequence"/>
</dbReference>
<dbReference type="AlphaFoldDB" id="A0A286GFE0"/>
<evidence type="ECO:0000313" key="5">
    <source>
        <dbReference type="Proteomes" id="UP000219621"/>
    </source>
</evidence>
<dbReference type="Pfam" id="PF02632">
    <property type="entry name" value="BioY"/>
    <property type="match status" value="1"/>
</dbReference>
<gene>
    <name evidence="4" type="ORF">SAMN05421508_103277</name>
</gene>
<protein>
    <recommendedName>
        <fullName evidence="2">Biotin transporter</fullName>
    </recommendedName>
</protein>
<dbReference type="InterPro" id="IPR003784">
    <property type="entry name" value="BioY"/>
</dbReference>
<dbReference type="PANTHER" id="PTHR34295">
    <property type="entry name" value="BIOTIN TRANSPORTER BIOY"/>
    <property type="match status" value="1"/>
</dbReference>
<keyword evidence="3" id="KW-0812">Transmembrane</keyword>
<dbReference type="PIRSF" id="PIRSF016661">
    <property type="entry name" value="BioY"/>
    <property type="match status" value="1"/>
</dbReference>
<dbReference type="RefSeq" id="WP_097278661.1">
    <property type="nucleotide sequence ID" value="NZ_OCNJ01000003.1"/>
</dbReference>
<keyword evidence="2" id="KW-1003">Cell membrane</keyword>
<dbReference type="GO" id="GO:0015225">
    <property type="term" value="F:biotin transmembrane transporter activity"/>
    <property type="evidence" value="ECO:0007669"/>
    <property type="project" value="UniProtKB-UniRule"/>
</dbReference>
<keyword evidence="2 3" id="KW-0472">Membrane</keyword>
<organism evidence="4 5">
    <name type="scientific">Caenispirillum bisanense</name>
    <dbReference type="NCBI Taxonomy" id="414052"/>
    <lineage>
        <taxon>Bacteria</taxon>
        <taxon>Pseudomonadati</taxon>
        <taxon>Pseudomonadota</taxon>
        <taxon>Alphaproteobacteria</taxon>
        <taxon>Rhodospirillales</taxon>
        <taxon>Novispirillaceae</taxon>
        <taxon>Caenispirillum</taxon>
    </lineage>
</organism>